<proteinExistence type="predicted"/>
<evidence type="ECO:0000256" key="1">
    <source>
        <dbReference type="SAM" id="Phobius"/>
    </source>
</evidence>
<name>A7AZG8_MEDG7</name>
<dbReference type="EMBL" id="AAYG02000006">
    <property type="protein sequence ID" value="EDN78830.1"/>
    <property type="molecule type" value="Genomic_DNA"/>
</dbReference>
<organism evidence="2 3">
    <name type="scientific">Mediterraneibacter gnavus (strain ATCC 29149 / DSM 114966 / JCM 6515 / VPI C7-9)</name>
    <name type="common">Ruminococcus gnavus</name>
    <dbReference type="NCBI Taxonomy" id="411470"/>
    <lineage>
        <taxon>Bacteria</taxon>
        <taxon>Bacillati</taxon>
        <taxon>Bacillota</taxon>
        <taxon>Clostridia</taxon>
        <taxon>Lachnospirales</taxon>
        <taxon>Lachnospiraceae</taxon>
        <taxon>Mediterraneibacter</taxon>
    </lineage>
</organism>
<gene>
    <name evidence="2" type="ORF">RUMGNA_00691</name>
</gene>
<accession>A7AZG8</accession>
<protein>
    <submittedName>
        <fullName evidence="2">Uncharacterized protein</fullName>
    </submittedName>
</protein>
<evidence type="ECO:0000313" key="2">
    <source>
        <dbReference type="EMBL" id="EDN78830.1"/>
    </source>
</evidence>
<keyword evidence="1" id="KW-0472">Membrane</keyword>
<sequence>MSRFVFFIRNILIFLDYNFIDFRIDQFQTKISVFRVAAFQFQFSSVRSFYFLTCFNRIVQCVGKQCTKTDIVDMDYTNDGRITAIEIKALGILLLLIAVFCFVLFSVYHVSLRKVEKIVNLN</sequence>
<dbReference type="AlphaFoldDB" id="A7AZG8"/>
<reference evidence="2 3" key="2">
    <citation type="submission" date="2007-06" db="EMBL/GenBank/DDBJ databases">
        <title>Draft genome sequence of Ruminococcus gnavus (ATCC 29149).</title>
        <authorList>
            <person name="Sudarsanam P."/>
            <person name="Ley R."/>
            <person name="Guruge J."/>
            <person name="Turnbaugh P.J."/>
            <person name="Mahowald M."/>
            <person name="Liep D."/>
            <person name="Gordon J."/>
        </authorList>
    </citation>
    <scope>NUCLEOTIDE SEQUENCE [LARGE SCALE GENOMIC DNA]</scope>
    <source>
        <strain evidence="2 3">ATCC 29149</strain>
    </source>
</reference>
<keyword evidence="1" id="KW-1133">Transmembrane helix</keyword>
<dbReference type="Proteomes" id="UP000004410">
    <property type="component" value="Unassembled WGS sequence"/>
</dbReference>
<dbReference type="PaxDb" id="411470-RUMGNA_00691"/>
<evidence type="ECO:0000313" key="3">
    <source>
        <dbReference type="Proteomes" id="UP000004410"/>
    </source>
</evidence>
<feature type="transmembrane region" description="Helical" evidence="1">
    <location>
        <begin position="89"/>
        <end position="110"/>
    </location>
</feature>
<keyword evidence="1" id="KW-0812">Transmembrane</keyword>
<comment type="caution">
    <text evidence="2">The sequence shown here is derived from an EMBL/GenBank/DDBJ whole genome shotgun (WGS) entry which is preliminary data.</text>
</comment>
<reference evidence="2 3" key="1">
    <citation type="submission" date="2007-04" db="EMBL/GenBank/DDBJ databases">
        <authorList>
            <person name="Fulton L."/>
            <person name="Clifton S."/>
            <person name="Fulton B."/>
            <person name="Xu J."/>
            <person name="Minx P."/>
            <person name="Pepin K.H."/>
            <person name="Johnson M."/>
            <person name="Thiruvilangam P."/>
            <person name="Bhonagiri V."/>
            <person name="Nash W.E."/>
            <person name="Mardis E.R."/>
            <person name="Wilson R.K."/>
        </authorList>
    </citation>
    <scope>NUCLEOTIDE SEQUENCE [LARGE SCALE GENOMIC DNA]</scope>
    <source>
        <strain evidence="2 3">ATCC 29149</strain>
    </source>
</reference>